<dbReference type="InterPro" id="IPR033479">
    <property type="entry name" value="dCache_1"/>
</dbReference>
<evidence type="ECO:0000256" key="8">
    <source>
        <dbReference type="ARBA" id="ARBA00022777"/>
    </source>
</evidence>
<dbReference type="Gene3D" id="1.10.287.130">
    <property type="match status" value="1"/>
</dbReference>
<dbReference type="SUPFAM" id="SSF47384">
    <property type="entry name" value="Homodimeric domain of signal transducing histidine kinase"/>
    <property type="match status" value="1"/>
</dbReference>
<dbReference type="EMBL" id="AFPU01000001">
    <property type="protein sequence ID" value="EGP93473.1"/>
    <property type="molecule type" value="Genomic_DNA"/>
</dbReference>
<dbReference type="Pfam" id="PF02743">
    <property type="entry name" value="dCache_1"/>
    <property type="match status" value="1"/>
</dbReference>
<dbReference type="CDD" id="cd12914">
    <property type="entry name" value="PDC1_DGC_like"/>
    <property type="match status" value="1"/>
</dbReference>
<evidence type="ECO:0000256" key="5">
    <source>
        <dbReference type="ARBA" id="ARBA00022553"/>
    </source>
</evidence>
<evidence type="ECO:0000259" key="12">
    <source>
        <dbReference type="PROSITE" id="PS50109"/>
    </source>
</evidence>
<comment type="caution">
    <text evidence="13">The sequence shown here is derived from an EMBL/GenBank/DDBJ whole genome shotgun (WGS) entry which is preliminary data.</text>
</comment>
<dbReference type="FunFam" id="3.30.565.10:FF:000006">
    <property type="entry name" value="Sensor histidine kinase WalK"/>
    <property type="match status" value="1"/>
</dbReference>
<protein>
    <recommendedName>
        <fullName evidence="3">histidine kinase</fullName>
        <ecNumber evidence="3">2.7.13.3</ecNumber>
    </recommendedName>
</protein>
<dbReference type="PATRIC" id="fig|1001994.6.peg.694"/>
<dbReference type="InterPro" id="IPR003594">
    <property type="entry name" value="HATPase_dom"/>
</dbReference>
<dbReference type="SUPFAM" id="SSF55874">
    <property type="entry name" value="ATPase domain of HSP90 chaperone/DNA topoisomerase II/histidine kinase"/>
    <property type="match status" value="1"/>
</dbReference>
<dbReference type="InterPro" id="IPR004358">
    <property type="entry name" value="Sig_transdc_His_kin-like_C"/>
</dbReference>
<evidence type="ECO:0000313" key="13">
    <source>
        <dbReference type="EMBL" id="EGP93473.1"/>
    </source>
</evidence>
<dbReference type="Pfam" id="PF00512">
    <property type="entry name" value="HisKA"/>
    <property type="match status" value="1"/>
</dbReference>
<dbReference type="PRINTS" id="PR00344">
    <property type="entry name" value="BCTRLSENSOR"/>
</dbReference>
<reference evidence="13 14" key="1">
    <citation type="journal article" date="2011" name="J. Bacteriol.">
        <title>Genome Sequence of an Ammonia-Oxidizing Soil Archaeon, "Candidatus Nitrosoarchaeum koreensis" MY1.</title>
        <authorList>
            <person name="Kim B.K."/>
            <person name="Jung M.Y."/>
            <person name="Yu D.S."/>
            <person name="Park S.J."/>
            <person name="Oh T.K."/>
            <person name="Rhee S.K."/>
            <person name="Kim J.F."/>
        </authorList>
    </citation>
    <scope>NUCLEOTIDE SEQUENCE [LARGE SCALE GENOMIC DNA]</scope>
    <source>
        <strain evidence="13 14">MY1</strain>
    </source>
</reference>
<evidence type="ECO:0000256" key="11">
    <source>
        <dbReference type="ARBA" id="ARBA00023136"/>
    </source>
</evidence>
<dbReference type="PROSITE" id="PS50109">
    <property type="entry name" value="HIS_KIN"/>
    <property type="match status" value="1"/>
</dbReference>
<keyword evidence="5" id="KW-0597">Phosphoprotein</keyword>
<dbReference type="InterPro" id="IPR036890">
    <property type="entry name" value="HATPase_C_sf"/>
</dbReference>
<evidence type="ECO:0000256" key="4">
    <source>
        <dbReference type="ARBA" id="ARBA00022475"/>
    </source>
</evidence>
<dbReference type="SMART" id="SM00387">
    <property type="entry name" value="HATPase_c"/>
    <property type="match status" value="1"/>
</dbReference>
<dbReference type="EC" id="2.7.13.3" evidence="3"/>
<comment type="subcellular location">
    <subcellularLocation>
        <location evidence="2">Cell membrane</location>
        <topology evidence="2">Multi-pass membrane protein</topology>
    </subcellularLocation>
</comment>
<evidence type="ECO:0000256" key="1">
    <source>
        <dbReference type="ARBA" id="ARBA00000085"/>
    </source>
</evidence>
<evidence type="ECO:0000256" key="9">
    <source>
        <dbReference type="ARBA" id="ARBA00022989"/>
    </source>
</evidence>
<dbReference type="GO" id="GO:0000155">
    <property type="term" value="F:phosphorelay sensor kinase activity"/>
    <property type="evidence" value="ECO:0007669"/>
    <property type="project" value="InterPro"/>
</dbReference>
<dbReference type="Gene3D" id="3.30.565.10">
    <property type="entry name" value="Histidine kinase-like ATPase, C-terminal domain"/>
    <property type="match status" value="1"/>
</dbReference>
<dbReference type="SMART" id="SM00388">
    <property type="entry name" value="HisKA"/>
    <property type="match status" value="1"/>
</dbReference>
<keyword evidence="11" id="KW-0472">Membrane</keyword>
<evidence type="ECO:0000256" key="6">
    <source>
        <dbReference type="ARBA" id="ARBA00022679"/>
    </source>
</evidence>
<dbReference type="Gene3D" id="3.30.450.20">
    <property type="entry name" value="PAS domain"/>
    <property type="match status" value="2"/>
</dbReference>
<keyword evidence="14" id="KW-1185">Reference proteome</keyword>
<accession>F9CW21</accession>
<evidence type="ECO:0000256" key="7">
    <source>
        <dbReference type="ARBA" id="ARBA00022692"/>
    </source>
</evidence>
<organism evidence="13 14">
    <name type="scientific">Nitrosarchaeum koreense MY1</name>
    <dbReference type="NCBI Taxonomy" id="1001994"/>
    <lineage>
        <taxon>Archaea</taxon>
        <taxon>Nitrososphaerota</taxon>
        <taxon>Nitrososphaeria</taxon>
        <taxon>Nitrosopumilales</taxon>
        <taxon>Nitrosopumilaceae</taxon>
        <taxon>Nitrosarchaeum</taxon>
    </lineage>
</organism>
<dbReference type="SUPFAM" id="SSF103190">
    <property type="entry name" value="Sensory domain-like"/>
    <property type="match status" value="1"/>
</dbReference>
<dbReference type="Pfam" id="PF02518">
    <property type="entry name" value="HATPase_c"/>
    <property type="match status" value="1"/>
</dbReference>
<dbReference type="AlphaFoldDB" id="F9CW21"/>
<evidence type="ECO:0000256" key="10">
    <source>
        <dbReference type="ARBA" id="ARBA00023012"/>
    </source>
</evidence>
<evidence type="ECO:0000256" key="3">
    <source>
        <dbReference type="ARBA" id="ARBA00012438"/>
    </source>
</evidence>
<dbReference type="InterPro" id="IPR029151">
    <property type="entry name" value="Sensor-like_sf"/>
</dbReference>
<keyword evidence="6" id="KW-0808">Transferase</keyword>
<comment type="catalytic activity">
    <reaction evidence="1">
        <text>ATP + protein L-histidine = ADP + protein N-phospho-L-histidine.</text>
        <dbReference type="EC" id="2.7.13.3"/>
    </reaction>
</comment>
<dbReference type="InterPro" id="IPR036097">
    <property type="entry name" value="HisK_dim/P_sf"/>
</dbReference>
<dbReference type="STRING" id="1001994.MY1_0710"/>
<sequence>MNEEITKTKTNEVQALSSRFALRLQYVTGLMELSSQTFPMTKPPTHSSLISDHLKGIPQDADIEKREIARNMFDKKLELEYVFYAMPNGDIYFLEPFSSQVKLSQINFAFRDWYQGALDTGSTYVSEVYVSANEKHNVIAIAVPIHNDIDQTLNGLFVGALDLGAVQRSLSQISHGQNEYFLIVDHNNNIVVDSRKSESDIEIKKFTLDLIDHPSKNEVSVITKEIDGKDHLIAFKTIPVGIHEWSVISIQPYEDVFVSSTVLRNETLGMIMTIVAITGTSGFFMIRKININIHLSDQLKQNNSELALKTEQIKQIDVQKDEFSAMVTHELKTPLMPILWNCNLLKKGMTGELNAEQIESIESIEKNTKQLESLISDIMDVRKLELDKMKFNFESISTDEFFGNLDSTYRKILTDKGMSFKTEYPHGIIIHTDKTRLRQVFDNIIGNSIKFIPQNTGIIEIVVEKKENELTASIKDNGSGIPPEKQKGLFQKFYQIDTSERRKSGGTGLGLAISKKIMDKLGGSIQIESDGKTGTTVHISLPIENQNS</sequence>
<evidence type="ECO:0000256" key="2">
    <source>
        <dbReference type="ARBA" id="ARBA00004651"/>
    </source>
</evidence>
<feature type="domain" description="Histidine kinase" evidence="12">
    <location>
        <begin position="326"/>
        <end position="545"/>
    </location>
</feature>
<dbReference type="PANTHER" id="PTHR43711">
    <property type="entry name" value="TWO-COMPONENT HISTIDINE KINASE"/>
    <property type="match status" value="1"/>
</dbReference>
<evidence type="ECO:0000313" key="14">
    <source>
        <dbReference type="Proteomes" id="UP000004440"/>
    </source>
</evidence>
<dbReference type="InterPro" id="IPR005467">
    <property type="entry name" value="His_kinase_dom"/>
</dbReference>
<keyword evidence="8" id="KW-0418">Kinase</keyword>
<dbReference type="CDD" id="cd00082">
    <property type="entry name" value="HisKA"/>
    <property type="match status" value="1"/>
</dbReference>
<dbReference type="PANTHER" id="PTHR43711:SF26">
    <property type="entry name" value="SENSOR HISTIDINE KINASE RCSC"/>
    <property type="match status" value="1"/>
</dbReference>
<keyword evidence="9" id="KW-1133">Transmembrane helix</keyword>
<keyword evidence="7" id="KW-0812">Transmembrane</keyword>
<gene>
    <name evidence="13" type="ORF">MY1_0710</name>
</gene>
<proteinExistence type="predicted"/>
<dbReference type="InterPro" id="IPR050736">
    <property type="entry name" value="Sensor_HK_Regulatory"/>
</dbReference>
<dbReference type="GO" id="GO:0005886">
    <property type="term" value="C:plasma membrane"/>
    <property type="evidence" value="ECO:0007669"/>
    <property type="project" value="UniProtKB-SubCell"/>
</dbReference>
<dbReference type="InterPro" id="IPR003661">
    <property type="entry name" value="HisK_dim/P_dom"/>
</dbReference>
<name>F9CW21_9ARCH</name>
<keyword evidence="10" id="KW-0902">Two-component regulatory system</keyword>
<keyword evidence="4" id="KW-1003">Cell membrane</keyword>
<dbReference type="Proteomes" id="UP000004440">
    <property type="component" value="Unassembled WGS sequence"/>
</dbReference>